<proteinExistence type="predicted"/>
<evidence type="ECO:0000313" key="3">
    <source>
        <dbReference type="Proteomes" id="UP000887566"/>
    </source>
</evidence>
<dbReference type="PANTHER" id="PTHR13351:SF1">
    <property type="entry name" value="RENIN RECEPTOR"/>
    <property type="match status" value="1"/>
</dbReference>
<evidence type="ECO:0000256" key="1">
    <source>
        <dbReference type="SAM" id="SignalP"/>
    </source>
</evidence>
<feature type="domain" description="Renin receptor N-terminal" evidence="2">
    <location>
        <begin position="18"/>
        <end position="121"/>
    </location>
</feature>
<dbReference type="GO" id="GO:0009897">
    <property type="term" value="C:external side of plasma membrane"/>
    <property type="evidence" value="ECO:0007669"/>
    <property type="project" value="TreeGrafter"/>
</dbReference>
<evidence type="ECO:0000313" key="4">
    <source>
        <dbReference type="WBParaSite" id="PSAMB.scaffold11483size3327.g34168.t1"/>
    </source>
</evidence>
<feature type="domain" description="Renin receptor N-terminal" evidence="2">
    <location>
        <begin position="153"/>
        <end position="235"/>
    </location>
</feature>
<dbReference type="InterPro" id="IPR057318">
    <property type="entry name" value="RENR_N"/>
</dbReference>
<dbReference type="GO" id="GO:0038023">
    <property type="term" value="F:signaling receptor activity"/>
    <property type="evidence" value="ECO:0007669"/>
    <property type="project" value="InterPro"/>
</dbReference>
<dbReference type="GO" id="GO:0030177">
    <property type="term" value="P:positive regulation of Wnt signaling pathway"/>
    <property type="evidence" value="ECO:0007669"/>
    <property type="project" value="TreeGrafter"/>
</dbReference>
<dbReference type="Pfam" id="PF25294">
    <property type="entry name" value="RENR_N"/>
    <property type="match status" value="2"/>
</dbReference>
<sequence>MKIVLLFAVICAAKASVLQFVHTPSSVVLPESADLRSNDVPVVTSQLIGLSAEMPPGWTGHGDLLSRPKAAAVIVVNTPDHFKPQLTGNTYTLTQTSQGLNLKALEFDFKTSFDDGVVLVDSSSTKLEATNADKLADMNVDGLVKTKITPLRQELENVYRIVLWLEKEGSRLAKHGSPDLYVVRISGLAAALTSAGPSDPDAKAALEEVTQAIEKLSAALRTAYGDQVIVEMITQTAEPEEHIIVKRQAQT</sequence>
<dbReference type="Proteomes" id="UP000887566">
    <property type="component" value="Unplaced"/>
</dbReference>
<keyword evidence="1" id="KW-0732">Signal</keyword>
<keyword evidence="3" id="KW-1185">Reference proteome</keyword>
<dbReference type="WBParaSite" id="PSAMB.scaffold11483size3327.g34168.t1">
    <property type="protein sequence ID" value="PSAMB.scaffold11483size3327.g34168.t1"/>
    <property type="gene ID" value="PSAMB.scaffold11483size3327.g34168"/>
</dbReference>
<feature type="signal peptide" evidence="1">
    <location>
        <begin position="1"/>
        <end position="15"/>
    </location>
</feature>
<reference evidence="4" key="1">
    <citation type="submission" date="2022-11" db="UniProtKB">
        <authorList>
            <consortium name="WormBaseParasite"/>
        </authorList>
    </citation>
    <scope>IDENTIFICATION</scope>
</reference>
<evidence type="ECO:0000259" key="2">
    <source>
        <dbReference type="Pfam" id="PF25294"/>
    </source>
</evidence>
<dbReference type="PANTHER" id="PTHR13351">
    <property type="entry name" value="RENIN RECEPTOR"/>
    <property type="match status" value="1"/>
</dbReference>
<dbReference type="AlphaFoldDB" id="A0A914UNY1"/>
<accession>A0A914UNY1</accession>
<dbReference type="InterPro" id="IPR012493">
    <property type="entry name" value="Renin_rcpt"/>
</dbReference>
<name>A0A914UNY1_9BILA</name>
<organism evidence="3 4">
    <name type="scientific">Plectus sambesii</name>
    <dbReference type="NCBI Taxonomy" id="2011161"/>
    <lineage>
        <taxon>Eukaryota</taxon>
        <taxon>Metazoa</taxon>
        <taxon>Ecdysozoa</taxon>
        <taxon>Nematoda</taxon>
        <taxon>Chromadorea</taxon>
        <taxon>Plectida</taxon>
        <taxon>Plectina</taxon>
        <taxon>Plectoidea</taxon>
        <taxon>Plectidae</taxon>
        <taxon>Plectus</taxon>
    </lineage>
</organism>
<feature type="chain" id="PRO_5036793322" description="Renin receptor N-terminal domain-containing protein" evidence="1">
    <location>
        <begin position="16"/>
        <end position="251"/>
    </location>
</feature>
<protein>
    <recommendedName>
        <fullName evidence="2">Renin receptor N-terminal domain-containing protein</fullName>
    </recommendedName>
</protein>